<dbReference type="EMBL" id="AKHW03001485">
    <property type="protein sequence ID" value="KYO42033.1"/>
    <property type="molecule type" value="Genomic_DNA"/>
</dbReference>
<organism evidence="1 2">
    <name type="scientific">Alligator mississippiensis</name>
    <name type="common">American alligator</name>
    <dbReference type="NCBI Taxonomy" id="8496"/>
    <lineage>
        <taxon>Eukaryota</taxon>
        <taxon>Metazoa</taxon>
        <taxon>Chordata</taxon>
        <taxon>Craniata</taxon>
        <taxon>Vertebrata</taxon>
        <taxon>Euteleostomi</taxon>
        <taxon>Archelosauria</taxon>
        <taxon>Archosauria</taxon>
        <taxon>Crocodylia</taxon>
        <taxon>Alligatoridae</taxon>
        <taxon>Alligatorinae</taxon>
        <taxon>Alligator</taxon>
    </lineage>
</organism>
<gene>
    <name evidence="1" type="ORF">Y1Q_0002684</name>
</gene>
<reference evidence="1 2" key="1">
    <citation type="journal article" date="2012" name="Genome Biol.">
        <title>Sequencing three crocodilian genomes to illuminate the evolution of archosaurs and amniotes.</title>
        <authorList>
            <person name="St John J.A."/>
            <person name="Braun E.L."/>
            <person name="Isberg S.R."/>
            <person name="Miles L.G."/>
            <person name="Chong A.Y."/>
            <person name="Gongora J."/>
            <person name="Dalzell P."/>
            <person name="Moran C."/>
            <person name="Bed'hom B."/>
            <person name="Abzhanov A."/>
            <person name="Burgess S.C."/>
            <person name="Cooksey A.M."/>
            <person name="Castoe T.A."/>
            <person name="Crawford N.G."/>
            <person name="Densmore L.D."/>
            <person name="Drew J.C."/>
            <person name="Edwards S.V."/>
            <person name="Faircloth B.C."/>
            <person name="Fujita M.K."/>
            <person name="Greenwold M.J."/>
            <person name="Hoffmann F.G."/>
            <person name="Howard J.M."/>
            <person name="Iguchi T."/>
            <person name="Janes D.E."/>
            <person name="Khan S.Y."/>
            <person name="Kohno S."/>
            <person name="de Koning A.J."/>
            <person name="Lance S.L."/>
            <person name="McCarthy F.M."/>
            <person name="McCormack J.E."/>
            <person name="Merchant M.E."/>
            <person name="Peterson D.G."/>
            <person name="Pollock D.D."/>
            <person name="Pourmand N."/>
            <person name="Raney B.J."/>
            <person name="Roessler K.A."/>
            <person name="Sanford J.R."/>
            <person name="Sawyer R.H."/>
            <person name="Schmidt C.J."/>
            <person name="Triplett E.W."/>
            <person name="Tuberville T.D."/>
            <person name="Venegas-Anaya M."/>
            <person name="Howard J.T."/>
            <person name="Jarvis E.D."/>
            <person name="Guillette L.J.Jr."/>
            <person name="Glenn T.C."/>
            <person name="Green R.E."/>
            <person name="Ray D.A."/>
        </authorList>
    </citation>
    <scope>NUCLEOTIDE SEQUENCE [LARGE SCALE GENOMIC DNA]</scope>
    <source>
        <strain evidence="1">KSC_2009_1</strain>
    </source>
</reference>
<comment type="caution">
    <text evidence="1">The sequence shown here is derived from an EMBL/GenBank/DDBJ whole genome shotgun (WGS) entry which is preliminary data.</text>
</comment>
<proteinExistence type="predicted"/>
<dbReference type="AlphaFoldDB" id="A0A151NZ65"/>
<evidence type="ECO:0000313" key="1">
    <source>
        <dbReference type="EMBL" id="KYO42033.1"/>
    </source>
</evidence>
<keyword evidence="2" id="KW-1185">Reference proteome</keyword>
<evidence type="ECO:0000313" key="2">
    <source>
        <dbReference type="Proteomes" id="UP000050525"/>
    </source>
</evidence>
<accession>A0A151NZ65</accession>
<protein>
    <submittedName>
        <fullName evidence="1">Uncharacterized protein</fullName>
    </submittedName>
</protein>
<dbReference type="Proteomes" id="UP000050525">
    <property type="component" value="Unassembled WGS sequence"/>
</dbReference>
<sequence>MREEHEAFSQLAVAGITYSSLEAAWDHFSSGSPYAHLYLYFSSGPFLLLGRPEQTQPAGRLMDLHCSLLPGLDFS</sequence>
<name>A0A151NZ65_ALLMI</name>